<evidence type="ECO:0000256" key="1">
    <source>
        <dbReference type="SAM" id="MobiDB-lite"/>
    </source>
</evidence>
<reference evidence="3" key="2">
    <citation type="submission" date="2020-05" db="UniProtKB">
        <authorList>
            <consortium name="EnsemblMetazoa"/>
        </authorList>
    </citation>
    <scope>IDENTIFICATION</scope>
</reference>
<proteinExistence type="predicted"/>
<dbReference type="EMBL" id="KE525161">
    <property type="protein sequence ID" value="KFB42105.1"/>
    <property type="molecule type" value="Genomic_DNA"/>
</dbReference>
<accession>A0A084VVW1</accession>
<gene>
    <name evidence="2" type="ORF">ZHAS_00009765</name>
</gene>
<sequence length="85" mass="9131">MGKDGQLLWVRGQNPPGDPGRGLEWADKMNGLIATIMSVPATIRTGTICVPQAPLANDAGRKKNKENKPSPPPVKRVFSGKKILN</sequence>
<feature type="region of interest" description="Disordered" evidence="1">
    <location>
        <begin position="54"/>
        <end position="85"/>
    </location>
</feature>
<organism evidence="2">
    <name type="scientific">Anopheles sinensis</name>
    <name type="common">Mosquito</name>
    <dbReference type="NCBI Taxonomy" id="74873"/>
    <lineage>
        <taxon>Eukaryota</taxon>
        <taxon>Metazoa</taxon>
        <taxon>Ecdysozoa</taxon>
        <taxon>Arthropoda</taxon>
        <taxon>Hexapoda</taxon>
        <taxon>Insecta</taxon>
        <taxon>Pterygota</taxon>
        <taxon>Neoptera</taxon>
        <taxon>Endopterygota</taxon>
        <taxon>Diptera</taxon>
        <taxon>Nematocera</taxon>
        <taxon>Culicoidea</taxon>
        <taxon>Culicidae</taxon>
        <taxon>Anophelinae</taxon>
        <taxon>Anopheles</taxon>
    </lineage>
</organism>
<dbReference type="AlphaFoldDB" id="A0A084VVW1"/>
<feature type="region of interest" description="Disordered" evidence="1">
    <location>
        <begin position="1"/>
        <end position="22"/>
    </location>
</feature>
<evidence type="ECO:0000313" key="3">
    <source>
        <dbReference type="EnsemblMetazoa" id="ASIC009765-PA"/>
    </source>
</evidence>
<dbReference type="Proteomes" id="UP000030765">
    <property type="component" value="Unassembled WGS sequence"/>
</dbReference>
<protein>
    <submittedName>
        <fullName evidence="2 3">NADH dehydrogenase subunit 5</fullName>
    </submittedName>
</protein>
<name>A0A084VVW1_ANOSI</name>
<evidence type="ECO:0000313" key="2">
    <source>
        <dbReference type="EMBL" id="KFB42105.1"/>
    </source>
</evidence>
<dbReference type="EnsemblMetazoa" id="ASIC009765-RA">
    <property type="protein sequence ID" value="ASIC009765-PA"/>
    <property type="gene ID" value="ASIC009765"/>
</dbReference>
<reference evidence="2 4" key="1">
    <citation type="journal article" date="2014" name="BMC Genomics">
        <title>Genome sequence of Anopheles sinensis provides insight into genetics basis of mosquito competence for malaria parasites.</title>
        <authorList>
            <person name="Zhou D."/>
            <person name="Zhang D."/>
            <person name="Ding G."/>
            <person name="Shi L."/>
            <person name="Hou Q."/>
            <person name="Ye Y."/>
            <person name="Xu Y."/>
            <person name="Zhou H."/>
            <person name="Xiong C."/>
            <person name="Li S."/>
            <person name="Yu J."/>
            <person name="Hong S."/>
            <person name="Yu X."/>
            <person name="Zou P."/>
            <person name="Chen C."/>
            <person name="Chang X."/>
            <person name="Wang W."/>
            <person name="Lv Y."/>
            <person name="Sun Y."/>
            <person name="Ma L."/>
            <person name="Shen B."/>
            <person name="Zhu C."/>
        </authorList>
    </citation>
    <scope>NUCLEOTIDE SEQUENCE [LARGE SCALE GENOMIC DNA]</scope>
</reference>
<keyword evidence="4" id="KW-1185">Reference proteome</keyword>
<evidence type="ECO:0000313" key="4">
    <source>
        <dbReference type="Proteomes" id="UP000030765"/>
    </source>
</evidence>
<dbReference type="VEuPathDB" id="VectorBase:ASIC009765"/>
<dbReference type="EMBL" id="ATLV01017311">
    <property type="status" value="NOT_ANNOTATED_CDS"/>
    <property type="molecule type" value="Genomic_DNA"/>
</dbReference>